<dbReference type="KEGG" id="hoh:Hoch_5243"/>
<dbReference type="eggNOG" id="COG3310">
    <property type="taxonomic scope" value="Bacteria"/>
</dbReference>
<accession>D0LXH3</accession>
<dbReference type="RefSeq" id="WP_012830320.1">
    <property type="nucleotide sequence ID" value="NC_013440.1"/>
</dbReference>
<evidence type="ECO:0000313" key="1">
    <source>
        <dbReference type="EMBL" id="ACY17728.1"/>
    </source>
</evidence>
<reference evidence="1 2" key="1">
    <citation type="journal article" date="2010" name="Stand. Genomic Sci.">
        <title>Complete genome sequence of Haliangium ochraceum type strain (SMP-2).</title>
        <authorList>
            <consortium name="US DOE Joint Genome Institute (JGI-PGF)"/>
            <person name="Ivanova N."/>
            <person name="Daum C."/>
            <person name="Lang E."/>
            <person name="Abt B."/>
            <person name="Kopitz M."/>
            <person name="Saunders E."/>
            <person name="Lapidus A."/>
            <person name="Lucas S."/>
            <person name="Glavina Del Rio T."/>
            <person name="Nolan M."/>
            <person name="Tice H."/>
            <person name="Copeland A."/>
            <person name="Cheng J.F."/>
            <person name="Chen F."/>
            <person name="Bruce D."/>
            <person name="Goodwin L."/>
            <person name="Pitluck S."/>
            <person name="Mavromatis K."/>
            <person name="Pati A."/>
            <person name="Mikhailova N."/>
            <person name="Chen A."/>
            <person name="Palaniappan K."/>
            <person name="Land M."/>
            <person name="Hauser L."/>
            <person name="Chang Y.J."/>
            <person name="Jeffries C.D."/>
            <person name="Detter J.C."/>
            <person name="Brettin T."/>
            <person name="Rohde M."/>
            <person name="Goker M."/>
            <person name="Bristow J."/>
            <person name="Markowitz V."/>
            <person name="Eisen J.A."/>
            <person name="Hugenholtz P."/>
            <person name="Kyrpides N.C."/>
            <person name="Klenk H.P."/>
        </authorList>
    </citation>
    <scope>NUCLEOTIDE SEQUENCE [LARGE SCALE GENOMIC DNA]</scope>
    <source>
        <strain evidence="2">DSM 14365 / CIP 107738 / JCM 11303 / AJ 13395 / SMP-2</strain>
    </source>
</reference>
<sequence>MTRDTHSDQALLESALNALPASAEAELGAQALRVYERYATEIVEAFNLCPWARRARQTGRVRPHVLLAPQPSAAEVVVQVDEVFSDPAIEIGLMIFPRLSLSRLAFHRFVSDVRQVSEDGHRLSGAAGPPPLAMAGFHPAAEPDLGSPARLVSFLRRTPDPTIQVVRSSVLAAVQGPPTGSVYAPDAMLRPDLLVVEKPMHQRVAEANLATVERVGVAELRARLDDIRRDRQRSYAELAQRAQG</sequence>
<evidence type="ECO:0008006" key="3">
    <source>
        <dbReference type="Google" id="ProtNLM"/>
    </source>
</evidence>
<dbReference type="STRING" id="502025.Hoch_5243"/>
<name>D0LXH3_HALO1</name>
<dbReference type="EMBL" id="CP001804">
    <property type="protein sequence ID" value="ACY17728.1"/>
    <property type="molecule type" value="Genomic_DNA"/>
</dbReference>
<keyword evidence="2" id="KW-1185">Reference proteome</keyword>
<dbReference type="InterPro" id="IPR009858">
    <property type="entry name" value="DUF1415"/>
</dbReference>
<dbReference type="Proteomes" id="UP000001880">
    <property type="component" value="Chromosome"/>
</dbReference>
<dbReference type="OrthoDB" id="5502675at2"/>
<organism evidence="1 2">
    <name type="scientific">Haliangium ochraceum (strain DSM 14365 / JCM 11303 / SMP-2)</name>
    <dbReference type="NCBI Taxonomy" id="502025"/>
    <lineage>
        <taxon>Bacteria</taxon>
        <taxon>Pseudomonadati</taxon>
        <taxon>Myxococcota</taxon>
        <taxon>Polyangia</taxon>
        <taxon>Haliangiales</taxon>
        <taxon>Kofleriaceae</taxon>
        <taxon>Haliangium</taxon>
    </lineage>
</organism>
<dbReference type="AlphaFoldDB" id="D0LXH3"/>
<evidence type="ECO:0000313" key="2">
    <source>
        <dbReference type="Proteomes" id="UP000001880"/>
    </source>
</evidence>
<dbReference type="HOGENOM" id="CLU_1136813_0_0_7"/>
<dbReference type="Pfam" id="PF07209">
    <property type="entry name" value="DUF1415"/>
    <property type="match status" value="1"/>
</dbReference>
<proteinExistence type="predicted"/>
<gene>
    <name evidence="1" type="ordered locus">Hoch_5243</name>
</gene>
<protein>
    <recommendedName>
        <fullName evidence="3">DUF1415 domain-containing protein</fullName>
    </recommendedName>
</protein>